<dbReference type="STRING" id="555088.DealDRAFT_1068"/>
<keyword evidence="1" id="KW-1133">Transmembrane helix</keyword>
<dbReference type="Proteomes" id="UP000006443">
    <property type="component" value="Unassembled WGS sequence"/>
</dbReference>
<organism evidence="3 4">
    <name type="scientific">Dethiobacter alkaliphilus AHT 1</name>
    <dbReference type="NCBI Taxonomy" id="555088"/>
    <lineage>
        <taxon>Bacteria</taxon>
        <taxon>Bacillati</taxon>
        <taxon>Bacillota</taxon>
        <taxon>Dethiobacteria</taxon>
        <taxon>Dethiobacterales</taxon>
        <taxon>Dethiobacteraceae</taxon>
        <taxon>Dethiobacter</taxon>
    </lineage>
</organism>
<dbReference type="Pfam" id="PF10080">
    <property type="entry name" value="FtrD-like"/>
    <property type="match status" value="1"/>
</dbReference>
<evidence type="ECO:0000256" key="1">
    <source>
        <dbReference type="SAM" id="Phobius"/>
    </source>
</evidence>
<keyword evidence="1" id="KW-0812">Transmembrane</keyword>
<evidence type="ECO:0000313" key="3">
    <source>
        <dbReference type="EMBL" id="EEG78191.1"/>
    </source>
</evidence>
<evidence type="ECO:0000313" key="4">
    <source>
        <dbReference type="Proteomes" id="UP000006443"/>
    </source>
</evidence>
<feature type="transmembrane region" description="Helical" evidence="1">
    <location>
        <begin position="21"/>
        <end position="42"/>
    </location>
</feature>
<sequence>MSKKKVGKKEQFTQPQKSKTPMIVGVLVAVAAVIFIATQFIGGGDDRNIEYFGEPVAEPRSYIGQFIGMTTVEPIFEDGQIKISFDEVNQNNIVYFEGENELGEMVPIMAYITPTGRLFVGSSMCEPCRGTTYSLAGETIVCGNCQTTFTIEDHEFIAGVQACGQYPPTDMYPVIEDGLIIIDEQEVLDWRIRAL</sequence>
<dbReference type="OrthoDB" id="1952410at2"/>
<feature type="domain" description="Membrane iron-sulfur containing protein FtrD-like" evidence="2">
    <location>
        <begin position="88"/>
        <end position="190"/>
    </location>
</feature>
<protein>
    <recommendedName>
        <fullName evidence="2">Membrane iron-sulfur containing protein FtrD-like domain-containing protein</fullName>
    </recommendedName>
</protein>
<reference evidence="3 4" key="1">
    <citation type="submission" date="2009-02" db="EMBL/GenBank/DDBJ databases">
        <title>Sequencing of the draft genome and assembly of Dethiobacter alkaliphilus AHT 1.</title>
        <authorList>
            <consortium name="US DOE Joint Genome Institute (JGI-PGF)"/>
            <person name="Lucas S."/>
            <person name="Copeland A."/>
            <person name="Lapidus A."/>
            <person name="Glavina del Rio T."/>
            <person name="Dalin E."/>
            <person name="Tice H."/>
            <person name="Bruce D."/>
            <person name="Goodwin L."/>
            <person name="Pitluck S."/>
            <person name="Larimer F."/>
            <person name="Land M.L."/>
            <person name="Hauser L."/>
            <person name="Muyzer G."/>
        </authorList>
    </citation>
    <scope>NUCLEOTIDE SEQUENCE [LARGE SCALE GENOMIC DNA]</scope>
    <source>
        <strain evidence="3 4">AHT 1</strain>
    </source>
</reference>
<name>C0GF09_DETAL</name>
<dbReference type="eggNOG" id="COG4393">
    <property type="taxonomic scope" value="Bacteria"/>
</dbReference>
<dbReference type="RefSeq" id="WP_008515550.1">
    <property type="nucleotide sequence ID" value="NZ_ACJM01000004.1"/>
</dbReference>
<evidence type="ECO:0000259" key="2">
    <source>
        <dbReference type="Pfam" id="PF10080"/>
    </source>
</evidence>
<proteinExistence type="predicted"/>
<keyword evidence="1" id="KW-0472">Membrane</keyword>
<dbReference type="InterPro" id="IPR018758">
    <property type="entry name" value="FtrD-like"/>
</dbReference>
<dbReference type="AlphaFoldDB" id="C0GF09"/>
<dbReference type="EMBL" id="ACJM01000004">
    <property type="protein sequence ID" value="EEG78191.1"/>
    <property type="molecule type" value="Genomic_DNA"/>
</dbReference>
<accession>C0GF09</accession>
<comment type="caution">
    <text evidence="3">The sequence shown here is derived from an EMBL/GenBank/DDBJ whole genome shotgun (WGS) entry which is preliminary data.</text>
</comment>
<gene>
    <name evidence="3" type="ORF">DealDRAFT_1068</name>
</gene>
<keyword evidence="4" id="KW-1185">Reference proteome</keyword>